<dbReference type="EMBL" id="QFQP01000005">
    <property type="protein sequence ID" value="PZR15381.1"/>
    <property type="molecule type" value="Genomic_DNA"/>
</dbReference>
<accession>A0A2W5VXI3</accession>
<comment type="caution">
    <text evidence="1">The sequence shown here is derived from an EMBL/GenBank/DDBJ whole genome shotgun (WGS) entry which is preliminary data.</text>
</comment>
<gene>
    <name evidence="1" type="ORF">DI536_07975</name>
</gene>
<protein>
    <submittedName>
        <fullName evidence="1">Uncharacterized protein</fullName>
    </submittedName>
</protein>
<sequence length="159" mass="17601">MRIQLLVLLTLSGCAGFKTVERGDWRLVYADPAQRGAESKREVITRDDSEKEIAQGNRRTWEAPAGYAFPKLQQTDTVGLEVGEVVGFVIDEQSDAQLYADGDAVKLFWGPLEKKDGWKGDIDVTTRESTLYVVGKRQGQATLRVVNGSSQKDIPVTVK</sequence>
<evidence type="ECO:0000313" key="2">
    <source>
        <dbReference type="Proteomes" id="UP000249061"/>
    </source>
</evidence>
<name>A0A2W5VXI3_9BACT</name>
<dbReference type="Proteomes" id="UP000249061">
    <property type="component" value="Unassembled WGS sequence"/>
</dbReference>
<dbReference type="AlphaFoldDB" id="A0A2W5VXI3"/>
<proteinExistence type="predicted"/>
<reference evidence="1 2" key="1">
    <citation type="submission" date="2017-08" db="EMBL/GenBank/DDBJ databases">
        <title>Infants hospitalized years apart are colonized by the same room-sourced microbial strains.</title>
        <authorList>
            <person name="Brooks B."/>
            <person name="Olm M.R."/>
            <person name="Firek B.A."/>
            <person name="Baker R."/>
            <person name="Thomas B.C."/>
            <person name="Morowitz M.J."/>
            <person name="Banfield J.F."/>
        </authorList>
    </citation>
    <scope>NUCLEOTIDE SEQUENCE [LARGE SCALE GENOMIC DNA]</scope>
    <source>
        <strain evidence="1">S2_003_000_R2_14</strain>
    </source>
</reference>
<evidence type="ECO:0000313" key="1">
    <source>
        <dbReference type="EMBL" id="PZR15381.1"/>
    </source>
</evidence>
<organism evidence="1 2">
    <name type="scientific">Archangium gephyra</name>
    <dbReference type="NCBI Taxonomy" id="48"/>
    <lineage>
        <taxon>Bacteria</taxon>
        <taxon>Pseudomonadati</taxon>
        <taxon>Myxococcota</taxon>
        <taxon>Myxococcia</taxon>
        <taxon>Myxococcales</taxon>
        <taxon>Cystobacterineae</taxon>
        <taxon>Archangiaceae</taxon>
        <taxon>Archangium</taxon>
    </lineage>
</organism>